<evidence type="ECO:0000256" key="1">
    <source>
        <dbReference type="ARBA" id="ARBA00001974"/>
    </source>
</evidence>
<dbReference type="InterPro" id="IPR037069">
    <property type="entry name" value="AcylCoA_DH/ox_N_sf"/>
</dbReference>
<dbReference type="PANTHER" id="PTHR10909">
    <property type="entry name" value="ELECTRON TRANSPORT OXIDOREDUCTASE"/>
    <property type="match status" value="1"/>
</dbReference>
<dbReference type="InterPro" id="IPR002655">
    <property type="entry name" value="Acyl-CoA_oxidase_C"/>
</dbReference>
<reference evidence="14 15" key="1">
    <citation type="submission" date="2024-02" db="EMBL/GenBank/DDBJ databases">
        <title>A draft genome for the cacao thread blight pathogen Marasmius crinis-equi.</title>
        <authorList>
            <person name="Cohen S.P."/>
            <person name="Baruah I.K."/>
            <person name="Amoako-Attah I."/>
            <person name="Bukari Y."/>
            <person name="Meinhardt L.W."/>
            <person name="Bailey B.A."/>
        </authorList>
    </citation>
    <scope>NUCLEOTIDE SEQUENCE [LARGE SCALE GENOMIC DNA]</scope>
    <source>
        <strain evidence="14 15">GH-76</strain>
    </source>
</reference>
<accession>A0ABR3FTG8</accession>
<organism evidence="14 15">
    <name type="scientific">Marasmius crinis-equi</name>
    <dbReference type="NCBI Taxonomy" id="585013"/>
    <lineage>
        <taxon>Eukaryota</taxon>
        <taxon>Fungi</taxon>
        <taxon>Dikarya</taxon>
        <taxon>Basidiomycota</taxon>
        <taxon>Agaricomycotina</taxon>
        <taxon>Agaricomycetes</taxon>
        <taxon>Agaricomycetidae</taxon>
        <taxon>Agaricales</taxon>
        <taxon>Marasmiineae</taxon>
        <taxon>Marasmiaceae</taxon>
        <taxon>Marasmius</taxon>
    </lineage>
</organism>
<evidence type="ECO:0000259" key="12">
    <source>
        <dbReference type="Pfam" id="PF14749"/>
    </source>
</evidence>
<dbReference type="InterPro" id="IPR036250">
    <property type="entry name" value="AcylCo_DH-like_C"/>
</dbReference>
<keyword evidence="15" id="KW-1185">Reference proteome</keyword>
<proteinExistence type="inferred from homology"/>
<dbReference type="InterPro" id="IPR055060">
    <property type="entry name" value="ACOX_C_alpha1"/>
</dbReference>
<protein>
    <recommendedName>
        <fullName evidence="10">Acyl-coenzyme A oxidase</fullName>
    </recommendedName>
</protein>
<feature type="domain" description="Acyl-CoA oxidase C-terminal" evidence="11">
    <location>
        <begin position="442"/>
        <end position="626"/>
    </location>
</feature>
<evidence type="ECO:0000313" key="15">
    <source>
        <dbReference type="Proteomes" id="UP001465976"/>
    </source>
</evidence>
<evidence type="ECO:0000256" key="5">
    <source>
        <dbReference type="ARBA" id="ARBA00022827"/>
    </source>
</evidence>
<dbReference type="Gene3D" id="1.20.140.10">
    <property type="entry name" value="Butyryl-CoA Dehydrogenase, subunit A, domain 3"/>
    <property type="match status" value="2"/>
</dbReference>
<comment type="caution">
    <text evidence="14">The sequence shown here is derived from an EMBL/GenBank/DDBJ whole genome shotgun (WGS) entry which is preliminary data.</text>
</comment>
<gene>
    <name evidence="14" type="ORF">V5O48_003202</name>
</gene>
<dbReference type="Pfam" id="PF14749">
    <property type="entry name" value="Acyl-CoA_ox_N"/>
    <property type="match status" value="1"/>
</dbReference>
<dbReference type="PANTHER" id="PTHR10909:SF250">
    <property type="entry name" value="PEROXISOMAL ACYL-COENZYME A OXIDASE 1"/>
    <property type="match status" value="1"/>
</dbReference>
<feature type="domain" description="Acyl-CoA oxidase C-alpha1" evidence="13">
    <location>
        <begin position="305"/>
        <end position="385"/>
    </location>
</feature>
<dbReference type="SUPFAM" id="SSF47203">
    <property type="entry name" value="Acyl-CoA dehydrogenase C-terminal domain-like"/>
    <property type="match status" value="2"/>
</dbReference>
<dbReference type="InterPro" id="IPR012258">
    <property type="entry name" value="Acyl-CoA_oxidase"/>
</dbReference>
<dbReference type="Gene3D" id="1.10.540.10">
    <property type="entry name" value="Acyl-CoA dehydrogenase/oxidase, N-terminal domain"/>
    <property type="match status" value="1"/>
</dbReference>
<dbReference type="InterPro" id="IPR009100">
    <property type="entry name" value="AcylCoA_DH/oxidase_NM_dom_sf"/>
</dbReference>
<keyword evidence="8" id="KW-0443">Lipid metabolism</keyword>
<comment type="cofactor">
    <cofactor evidence="1">
        <name>FAD</name>
        <dbReference type="ChEBI" id="CHEBI:57692"/>
    </cofactor>
</comment>
<evidence type="ECO:0000256" key="8">
    <source>
        <dbReference type="ARBA" id="ARBA00023098"/>
    </source>
</evidence>
<dbReference type="Proteomes" id="UP001465976">
    <property type="component" value="Unassembled WGS sequence"/>
</dbReference>
<comment type="subcellular location">
    <subcellularLocation>
        <location evidence="2">Peroxisome</location>
    </subcellularLocation>
</comment>
<evidence type="ECO:0000256" key="2">
    <source>
        <dbReference type="ARBA" id="ARBA00004275"/>
    </source>
</evidence>
<feature type="domain" description="Acyl-coenzyme A oxidase N-terminal" evidence="12">
    <location>
        <begin position="30"/>
        <end position="130"/>
    </location>
</feature>
<dbReference type="InterPro" id="IPR029320">
    <property type="entry name" value="Acyl-CoA_ox_N"/>
</dbReference>
<dbReference type="EMBL" id="JBAHYK010000084">
    <property type="protein sequence ID" value="KAL0578790.1"/>
    <property type="molecule type" value="Genomic_DNA"/>
</dbReference>
<keyword evidence="5 10" id="KW-0274">FAD</keyword>
<evidence type="ECO:0000259" key="13">
    <source>
        <dbReference type="Pfam" id="PF22924"/>
    </source>
</evidence>
<evidence type="ECO:0000256" key="3">
    <source>
        <dbReference type="ARBA" id="ARBA00006288"/>
    </source>
</evidence>
<evidence type="ECO:0000256" key="6">
    <source>
        <dbReference type="ARBA" id="ARBA00022832"/>
    </source>
</evidence>
<keyword evidence="9" id="KW-0576">Peroxisome</keyword>
<evidence type="ECO:0000256" key="10">
    <source>
        <dbReference type="PIRNR" id="PIRNR000168"/>
    </source>
</evidence>
<evidence type="ECO:0000259" key="11">
    <source>
        <dbReference type="Pfam" id="PF01756"/>
    </source>
</evidence>
<keyword evidence="6" id="KW-0276">Fatty acid metabolism</keyword>
<dbReference type="PIRSF" id="PIRSF000168">
    <property type="entry name" value="Acyl-CoA_oxidase"/>
    <property type="match status" value="1"/>
</dbReference>
<keyword evidence="4 10" id="KW-0285">Flavoprotein</keyword>
<evidence type="ECO:0000256" key="9">
    <source>
        <dbReference type="ARBA" id="ARBA00023140"/>
    </source>
</evidence>
<comment type="similarity">
    <text evidence="3 10">Belongs to the acyl-CoA oxidase family.</text>
</comment>
<evidence type="ECO:0000256" key="7">
    <source>
        <dbReference type="ARBA" id="ARBA00023002"/>
    </source>
</evidence>
<dbReference type="Gene3D" id="2.40.110.10">
    <property type="entry name" value="Butyryl-CoA Dehydrogenase, subunit A, domain 2"/>
    <property type="match status" value="1"/>
</dbReference>
<dbReference type="Pfam" id="PF01756">
    <property type="entry name" value="ACOX"/>
    <property type="match status" value="1"/>
</dbReference>
<dbReference type="Pfam" id="PF22924">
    <property type="entry name" value="ACOX_C_alpha1"/>
    <property type="match status" value="1"/>
</dbReference>
<sequence>MPKITEFSAQNINDMQSARNRVTIDIVAVRNYLHDGQELWEHRRNIISILAKEPAFNTPGMEFKSRSERFKDGLAKMKRLYELVEEHGWTVADDVNLALFAMGEMLPVYLHNMAFEPVFFSQASKELLDHYGSLVIHRGILGCYLQTELGHGTNVSALETTATYIPETREFELHSPTMTSTKWWIGALGKTSTHGVVQAKLILPDGVDVGPHLFFVQLRYLGEAPGPQNHRLLPGIIAGDIGQAEGPKAMGGSDCLDNGFARFNHIRVPKWHMLSRFAQVTDEGKYVKPLHAKISYGGTKAFMEMSERLNGGDASLLAELHAATSGLKVLCTAASVQDLETARRSMGGHGYSAFAGIGKKYADLLPTVTAEGENYVLDQQVVRAALKAFTRLTAFAKTQSQDKLNEFVNSLPPSSVYLRRLLPGSDRRLSEPPVLFEASWTDPSVLISLLEWRAALLVHEVAQTTDAHDATIYQRVSKAVTEAFVAGRVGEMLALLNEREVIGPKDKEFVKRVYILYLLTTIESSLTDFLSFGLLRFPPCDSSPSGSLSRDPTKGLRLAIVRLCEDLLPEAIGLTDAFGFTDWELDSALGVFDGQVYKALWERAQTEPLNQTEVPDGYEEYIRPMLLRGQRLAGAKL</sequence>
<name>A0ABR3FTG8_9AGAR</name>
<evidence type="ECO:0000256" key="4">
    <source>
        <dbReference type="ARBA" id="ARBA00022630"/>
    </source>
</evidence>
<keyword evidence="7" id="KW-0560">Oxidoreductase</keyword>
<evidence type="ECO:0000313" key="14">
    <source>
        <dbReference type="EMBL" id="KAL0578790.1"/>
    </source>
</evidence>
<dbReference type="SUPFAM" id="SSF56645">
    <property type="entry name" value="Acyl-CoA dehydrogenase NM domain-like"/>
    <property type="match status" value="1"/>
</dbReference>
<dbReference type="InterPro" id="IPR046373">
    <property type="entry name" value="Acyl-CoA_Oxase/DH_mid-dom_sf"/>
</dbReference>